<accession>A0AAV0LGM2</accession>
<name>A0AAV0LGM2_9ROSI</name>
<dbReference type="EMBL" id="CAMGYJ010000006">
    <property type="protein sequence ID" value="CAI0433276.1"/>
    <property type="molecule type" value="Genomic_DNA"/>
</dbReference>
<organism evidence="1 2">
    <name type="scientific">Linum tenue</name>
    <dbReference type="NCBI Taxonomy" id="586396"/>
    <lineage>
        <taxon>Eukaryota</taxon>
        <taxon>Viridiplantae</taxon>
        <taxon>Streptophyta</taxon>
        <taxon>Embryophyta</taxon>
        <taxon>Tracheophyta</taxon>
        <taxon>Spermatophyta</taxon>
        <taxon>Magnoliopsida</taxon>
        <taxon>eudicotyledons</taxon>
        <taxon>Gunneridae</taxon>
        <taxon>Pentapetalae</taxon>
        <taxon>rosids</taxon>
        <taxon>fabids</taxon>
        <taxon>Malpighiales</taxon>
        <taxon>Linaceae</taxon>
        <taxon>Linum</taxon>
    </lineage>
</organism>
<dbReference type="Proteomes" id="UP001154282">
    <property type="component" value="Unassembled WGS sequence"/>
</dbReference>
<keyword evidence="2" id="KW-1185">Reference proteome</keyword>
<comment type="caution">
    <text evidence="1">The sequence shown here is derived from an EMBL/GenBank/DDBJ whole genome shotgun (WGS) entry which is preliminary data.</text>
</comment>
<protein>
    <submittedName>
        <fullName evidence="1">Uncharacterized protein</fullName>
    </submittedName>
</protein>
<evidence type="ECO:0000313" key="1">
    <source>
        <dbReference type="EMBL" id="CAI0433276.1"/>
    </source>
</evidence>
<gene>
    <name evidence="1" type="ORF">LITE_LOCUS23781</name>
</gene>
<reference evidence="1" key="1">
    <citation type="submission" date="2022-08" db="EMBL/GenBank/DDBJ databases">
        <authorList>
            <person name="Gutierrez-Valencia J."/>
        </authorList>
    </citation>
    <scope>NUCLEOTIDE SEQUENCE</scope>
</reference>
<evidence type="ECO:0000313" key="2">
    <source>
        <dbReference type="Proteomes" id="UP001154282"/>
    </source>
</evidence>
<dbReference type="AlphaFoldDB" id="A0AAV0LGM2"/>
<proteinExistence type="predicted"/>
<sequence length="80" mass="8807">MRPRLKMRSETFRNFSLATQPGRQPFVGFSLRRDPGNLSTTGDCSVGAILGTTGEAIGDPLLDFGYRRRVLGGQPSNIFF</sequence>